<protein>
    <recommendedName>
        <fullName evidence="1">Endonuclease/exonuclease/phosphatase domain-containing protein</fullName>
    </recommendedName>
</protein>
<evidence type="ECO:0000313" key="2">
    <source>
        <dbReference type="EMBL" id="KAK6164533.1"/>
    </source>
</evidence>
<dbReference type="SUPFAM" id="SSF56219">
    <property type="entry name" value="DNase I-like"/>
    <property type="match status" value="1"/>
</dbReference>
<gene>
    <name evidence="2" type="ORF">DH2020_001397</name>
</gene>
<name>A0ABR0XZM7_REHGL</name>
<comment type="caution">
    <text evidence="2">The sequence shown here is derived from an EMBL/GenBank/DDBJ whole genome shotgun (WGS) entry which is preliminary data.</text>
</comment>
<organism evidence="2 3">
    <name type="scientific">Rehmannia glutinosa</name>
    <name type="common">Chinese foxglove</name>
    <dbReference type="NCBI Taxonomy" id="99300"/>
    <lineage>
        <taxon>Eukaryota</taxon>
        <taxon>Viridiplantae</taxon>
        <taxon>Streptophyta</taxon>
        <taxon>Embryophyta</taxon>
        <taxon>Tracheophyta</taxon>
        <taxon>Spermatophyta</taxon>
        <taxon>Magnoliopsida</taxon>
        <taxon>eudicotyledons</taxon>
        <taxon>Gunneridae</taxon>
        <taxon>Pentapetalae</taxon>
        <taxon>asterids</taxon>
        <taxon>lamiids</taxon>
        <taxon>Lamiales</taxon>
        <taxon>Orobanchaceae</taxon>
        <taxon>Rehmannieae</taxon>
        <taxon>Rehmannia</taxon>
    </lineage>
</organism>
<feature type="domain" description="Endonuclease/exonuclease/phosphatase" evidence="1">
    <location>
        <begin position="17"/>
        <end position="187"/>
    </location>
</feature>
<dbReference type="EMBL" id="JABTTQ020000001">
    <property type="protein sequence ID" value="KAK6164533.1"/>
    <property type="molecule type" value="Genomic_DNA"/>
</dbReference>
<dbReference type="PANTHER" id="PTHR33710">
    <property type="entry name" value="BNAC02G09200D PROTEIN"/>
    <property type="match status" value="1"/>
</dbReference>
<dbReference type="InterPro" id="IPR005135">
    <property type="entry name" value="Endo/exonuclease/phosphatase"/>
</dbReference>
<dbReference type="InterPro" id="IPR036691">
    <property type="entry name" value="Endo/exonu/phosph_ase_sf"/>
</dbReference>
<reference evidence="2 3" key="1">
    <citation type="journal article" date="2021" name="Comput. Struct. Biotechnol. J.">
        <title>De novo genome assembly of the potent medicinal plant Rehmannia glutinosa using nanopore technology.</title>
        <authorList>
            <person name="Ma L."/>
            <person name="Dong C."/>
            <person name="Song C."/>
            <person name="Wang X."/>
            <person name="Zheng X."/>
            <person name="Niu Y."/>
            <person name="Chen S."/>
            <person name="Feng W."/>
        </authorList>
    </citation>
    <scope>NUCLEOTIDE SEQUENCE [LARGE SCALE GENOMIC DNA]</scope>
    <source>
        <strain evidence="2">DH-2019</strain>
    </source>
</reference>
<dbReference type="Gene3D" id="3.60.10.10">
    <property type="entry name" value="Endonuclease/exonuclease/phosphatase"/>
    <property type="match status" value="1"/>
</dbReference>
<keyword evidence="3" id="KW-1185">Reference proteome</keyword>
<proteinExistence type="predicted"/>
<dbReference type="Proteomes" id="UP001318860">
    <property type="component" value="Unassembled WGS sequence"/>
</dbReference>
<evidence type="ECO:0000259" key="1">
    <source>
        <dbReference type="Pfam" id="PF03372"/>
    </source>
</evidence>
<dbReference type="Pfam" id="PF03372">
    <property type="entry name" value="Exo_endo_phos"/>
    <property type="match status" value="1"/>
</dbReference>
<dbReference type="PANTHER" id="PTHR33710:SF62">
    <property type="entry name" value="DUF4283 DOMAIN PROTEIN"/>
    <property type="match status" value="1"/>
</dbReference>
<accession>A0ABR0XZM7</accession>
<evidence type="ECO:0000313" key="3">
    <source>
        <dbReference type="Proteomes" id="UP001318860"/>
    </source>
</evidence>
<sequence length="293" mass="34541">MNQLNSRSFGFKGCFPVDCVGEGNNKRGGMCMLWREPFDLSLISFSQHHISVSVKCAGVAPNWICSGIYGWPEHTQKWRTWQLLKSIYPGVGIPWICMGDYNEIMWLHEKKGGNLKSWQDMEQFRTVVGECELSDLGFSGHRFTWTNGRSGEDNIQERLDRVLANETWKNIFPSWRVSHLHRVKSDHTPLLVNFDNVDRCFSHNRRKKKFRFEKMWLEHQDCEKIVKQAWSQQETSNFMRKLNHCGEVLQAWDKNEFGQIRKKLTLLSDKLAIMQAKKQTRWVIRESKNIEEE</sequence>